<dbReference type="EMBL" id="NHOQ01002355">
    <property type="protein sequence ID" value="PWA18065.1"/>
    <property type="molecule type" value="Genomic_DNA"/>
</dbReference>
<dbReference type="PANTHER" id="PTHR46731:SF1">
    <property type="entry name" value="F-BOX ONLY PROTEIN 15"/>
    <property type="match status" value="1"/>
</dbReference>
<proteinExistence type="predicted"/>
<evidence type="ECO:0000313" key="2">
    <source>
        <dbReference type="EMBL" id="PWA18065.1"/>
    </source>
</evidence>
<dbReference type="Proteomes" id="UP000250572">
    <property type="component" value="Unassembled WGS sequence"/>
</dbReference>
<feature type="domain" description="F-box" evidence="1">
    <location>
        <begin position="18"/>
        <end position="64"/>
    </location>
</feature>
<dbReference type="SMART" id="SM00256">
    <property type="entry name" value="FBOX"/>
    <property type="match status" value="1"/>
</dbReference>
<reference evidence="2 3" key="1">
    <citation type="journal article" date="2018" name="G3 (Bethesda)">
        <title>A High-Quality Reference Genome for the Invasive Mosquitofish Gambusia affinis Using a Chicago Library.</title>
        <authorList>
            <person name="Hoffberg S.L."/>
            <person name="Troendle N.J."/>
            <person name="Glenn T.C."/>
            <person name="Mahmud O."/>
            <person name="Louha S."/>
            <person name="Chalopin D."/>
            <person name="Bennetzen J.L."/>
            <person name="Mauricio R."/>
        </authorList>
    </citation>
    <scope>NUCLEOTIDE SEQUENCE [LARGE SCALE GENOMIC DNA]</scope>
    <source>
        <strain evidence="2">NE01/NJP1002.9</strain>
        <tissue evidence="2">Muscle</tissue>
    </source>
</reference>
<evidence type="ECO:0000259" key="1">
    <source>
        <dbReference type="PROSITE" id="PS50181"/>
    </source>
</evidence>
<dbReference type="PANTHER" id="PTHR46731">
    <property type="entry name" value="F-BOX ONLY PROTEIN 15"/>
    <property type="match status" value="1"/>
</dbReference>
<name>A0A315V4S6_GAMAF</name>
<sequence length="479" mass="54965">MASSAVLFRQRAVAKSTQKVLEKLPLEILDTILSYLDASALFSMSHTNKLFYQLASNNVLWKKLYIADICNKKNQKAKVMNVQLLSKKTKDHVAGYWKELYVKTVADCEMKKWKRLLGPINSHTGLPSQTEQVLRNYRVTWELTVTDMSRRESTLELSWSHFSETSLTLCWCGGDCLPNYEEIFSLQLHGVRRIAFSWPDLKKPSKRSLVANLDMQPLTKCAQVIGQDQFVLLKLLQPGIIIGLWRDGSSVAFIMFTLHFYKLVERSTQPIIQPPFDDIDPEYGLHGYKLHIVLHNTVCKLMSESFSKLFCHRAHISDGWIQLTAISRTNSSQHIQLSGKPVLPWRCEALEGSVENCCIMSLTLLDEFGNQFSCVTTPISMELEKAAASYDYDGEHYLIQHEDSNIQVKMQLVKKTAKKHFVVSLIVYEFVLEMMTESRDAAKFSIRISRFGYTEAHCRKKGHLERPVQERTTTNTHQD</sequence>
<dbReference type="Pfam" id="PF12937">
    <property type="entry name" value="F-box-like"/>
    <property type="match status" value="1"/>
</dbReference>
<dbReference type="InterPro" id="IPR036047">
    <property type="entry name" value="F-box-like_dom_sf"/>
</dbReference>
<protein>
    <recommendedName>
        <fullName evidence="1">F-box domain-containing protein</fullName>
    </recommendedName>
</protein>
<dbReference type="AlphaFoldDB" id="A0A315V4S6"/>
<keyword evidence="3" id="KW-1185">Reference proteome</keyword>
<dbReference type="CDD" id="cd22093">
    <property type="entry name" value="F-box_FBXO15"/>
    <property type="match status" value="1"/>
</dbReference>
<accession>A0A315V4S6</accession>
<dbReference type="PROSITE" id="PS50181">
    <property type="entry name" value="FBOX"/>
    <property type="match status" value="1"/>
</dbReference>
<dbReference type="GO" id="GO:0019005">
    <property type="term" value="C:SCF ubiquitin ligase complex"/>
    <property type="evidence" value="ECO:0007669"/>
    <property type="project" value="TreeGrafter"/>
</dbReference>
<dbReference type="SUPFAM" id="SSF81383">
    <property type="entry name" value="F-box domain"/>
    <property type="match status" value="1"/>
</dbReference>
<gene>
    <name evidence="2" type="ORF">CCH79_00004249</name>
</gene>
<organism evidence="2 3">
    <name type="scientific">Gambusia affinis</name>
    <name type="common">Western mosquitofish</name>
    <name type="synonym">Heterandria affinis</name>
    <dbReference type="NCBI Taxonomy" id="33528"/>
    <lineage>
        <taxon>Eukaryota</taxon>
        <taxon>Metazoa</taxon>
        <taxon>Chordata</taxon>
        <taxon>Craniata</taxon>
        <taxon>Vertebrata</taxon>
        <taxon>Euteleostomi</taxon>
        <taxon>Actinopterygii</taxon>
        <taxon>Neopterygii</taxon>
        <taxon>Teleostei</taxon>
        <taxon>Neoteleostei</taxon>
        <taxon>Acanthomorphata</taxon>
        <taxon>Ovalentaria</taxon>
        <taxon>Atherinomorphae</taxon>
        <taxon>Cyprinodontiformes</taxon>
        <taxon>Poeciliidae</taxon>
        <taxon>Poeciliinae</taxon>
        <taxon>Gambusia</taxon>
    </lineage>
</organism>
<dbReference type="InterPro" id="IPR001810">
    <property type="entry name" value="F-box_dom"/>
</dbReference>
<dbReference type="Gene3D" id="1.20.1280.50">
    <property type="match status" value="1"/>
</dbReference>
<evidence type="ECO:0000313" key="3">
    <source>
        <dbReference type="Proteomes" id="UP000250572"/>
    </source>
</evidence>
<dbReference type="STRING" id="33528.ENSGAFP00000013478"/>
<comment type="caution">
    <text evidence="2">The sequence shown here is derived from an EMBL/GenBank/DDBJ whole genome shotgun (WGS) entry which is preliminary data.</text>
</comment>